<dbReference type="EMBL" id="CP031263">
    <property type="protein sequence ID" value="AXH88788.1"/>
    <property type="molecule type" value="Genomic_DNA"/>
</dbReference>
<dbReference type="EMBL" id="WAAR01000066">
    <property type="protein sequence ID" value="KAB1111958.1"/>
    <property type="molecule type" value="Genomic_DNA"/>
</dbReference>
<gene>
    <name evidence="1" type="ORF">DVH21_01955</name>
    <name evidence="2" type="ORF">F6X54_15905</name>
</gene>
<proteinExistence type="predicted"/>
<organism evidence="1 3">
    <name type="scientific">Micromonospora aurantiaca</name>
    <name type="common">nom. illeg.</name>
    <dbReference type="NCBI Taxonomy" id="47850"/>
    <lineage>
        <taxon>Bacteria</taxon>
        <taxon>Bacillati</taxon>
        <taxon>Actinomycetota</taxon>
        <taxon>Actinomycetes</taxon>
        <taxon>Micromonosporales</taxon>
        <taxon>Micromonosporaceae</taxon>
        <taxon>Micromonospora</taxon>
    </lineage>
</organism>
<name>A0A6N3JSP2_9ACTN</name>
<keyword evidence="4" id="KW-1185">Reference proteome</keyword>
<protein>
    <recommendedName>
        <fullName evidence="5">Discoidin domain-containing protein</fullName>
    </recommendedName>
</protein>
<dbReference type="AlphaFoldDB" id="A0A6N3JSP2"/>
<dbReference type="RefSeq" id="WP_114918682.1">
    <property type="nucleotide sequence ID" value="NZ_CBDRJA010000012.1"/>
</dbReference>
<evidence type="ECO:0008006" key="5">
    <source>
        <dbReference type="Google" id="ProtNLM"/>
    </source>
</evidence>
<reference evidence="2 4" key="3">
    <citation type="submission" date="2019-09" db="EMBL/GenBank/DDBJ databases">
        <title>High taxonomic diversity of Micromonospora strains isolated from Medicago sativa nodules in different geographical locations.</title>
        <authorList>
            <person name="Martinez-Hidalgo P."/>
            <person name="Flores-Felix J.D."/>
            <person name="Velazquez E."/>
            <person name="Brau L."/>
            <person name="Trujillo M.E."/>
            <person name="Martinez-Molina E."/>
        </authorList>
    </citation>
    <scope>NUCLEOTIDE SEQUENCE [LARGE SCALE GENOMIC DNA]</scope>
    <source>
        <strain evidence="2 4">ALFB5</strain>
    </source>
</reference>
<evidence type="ECO:0000313" key="3">
    <source>
        <dbReference type="Proteomes" id="UP000253958"/>
    </source>
</evidence>
<accession>A0A6N3JSP2</accession>
<sequence length="135" mass="14189">MATLAAYAPGRTPELVPLSTAQAGNGVSTNIADRGPSHKGGIVRINAAAGATPTCTYLIEVSADGVVWTAATYADIATPTVNSTATFVITTTSTVQKIVKQPAPWRYLRVTYSANTNVTNTTELLYDDTQTPPWS</sequence>
<evidence type="ECO:0000313" key="2">
    <source>
        <dbReference type="EMBL" id="KAB1111958.1"/>
    </source>
</evidence>
<dbReference type="Proteomes" id="UP000253958">
    <property type="component" value="Chromosome"/>
</dbReference>
<dbReference type="Proteomes" id="UP000471364">
    <property type="component" value="Unassembled WGS sequence"/>
</dbReference>
<evidence type="ECO:0000313" key="4">
    <source>
        <dbReference type="Proteomes" id="UP000471364"/>
    </source>
</evidence>
<evidence type="ECO:0000313" key="1">
    <source>
        <dbReference type="EMBL" id="AXH88788.1"/>
    </source>
</evidence>
<reference evidence="1 3" key="1">
    <citation type="submission" date="2018-07" db="EMBL/GenBank/DDBJ databases">
        <authorList>
            <person name="Ye Y."/>
        </authorList>
    </citation>
    <scope>NUCLEOTIDE SEQUENCE [LARGE SCALE GENOMIC DNA]</scope>
    <source>
        <strain evidence="1">110B</strain>
        <strain evidence="3">H14(2018)</strain>
    </source>
</reference>
<reference evidence="1 3" key="2">
    <citation type="submission" date="2018-08" db="EMBL/GenBank/DDBJ databases">
        <title>Streptomyces kandeliansis sp. nov., an endophytic bacterium isolated from mangrove plant.</title>
        <authorList>
            <person name="Wang R."/>
        </authorList>
    </citation>
    <scope>NUCLEOTIDE SEQUENCE [LARGE SCALE GENOMIC DNA]</scope>
    <source>
        <strain evidence="1">110B</strain>
        <strain evidence="3">H14(2018)</strain>
    </source>
</reference>